<dbReference type="AlphaFoldDB" id="A0A7C8YVL5"/>
<dbReference type="GO" id="GO:0006508">
    <property type="term" value="P:proteolysis"/>
    <property type="evidence" value="ECO:0007669"/>
    <property type="project" value="UniProtKB-KW"/>
</dbReference>
<evidence type="ECO:0000256" key="3">
    <source>
        <dbReference type="ARBA" id="ARBA00022801"/>
    </source>
</evidence>
<dbReference type="EMBL" id="GISG01062963">
    <property type="protein sequence ID" value="MBA4627657.1"/>
    <property type="molecule type" value="Transcribed_RNA"/>
</dbReference>
<dbReference type="PANTHER" id="PTHR46468">
    <property type="entry name" value="SENTRIN-SPECIFIC PROTEASE 8"/>
    <property type="match status" value="1"/>
</dbReference>
<keyword evidence="3" id="KW-0378">Hydrolase</keyword>
<evidence type="ECO:0000259" key="5">
    <source>
        <dbReference type="PROSITE" id="PS50600"/>
    </source>
</evidence>
<dbReference type="Gene3D" id="3.40.395.10">
    <property type="entry name" value="Adenoviral Proteinase, Chain A"/>
    <property type="match status" value="1"/>
</dbReference>
<dbReference type="InterPro" id="IPR044613">
    <property type="entry name" value="Nep1/2-like"/>
</dbReference>
<evidence type="ECO:0000256" key="2">
    <source>
        <dbReference type="ARBA" id="ARBA00022670"/>
    </source>
</evidence>
<feature type="domain" description="Ubiquitin-like protease family profile" evidence="5">
    <location>
        <begin position="1"/>
        <end position="119"/>
    </location>
</feature>
<comment type="similarity">
    <text evidence="1">Belongs to the peptidase C48 family.</text>
</comment>
<protein>
    <recommendedName>
        <fullName evidence="5">Ubiquitin-like protease family profile domain-containing protein</fullName>
    </recommendedName>
</protein>
<evidence type="ECO:0000256" key="4">
    <source>
        <dbReference type="ARBA" id="ARBA00022807"/>
    </source>
</evidence>
<proteinExistence type="inferred from homology"/>
<accession>A0A7C8YVL5</accession>
<dbReference type="GO" id="GO:0008234">
    <property type="term" value="F:cysteine-type peptidase activity"/>
    <property type="evidence" value="ECO:0007669"/>
    <property type="project" value="UniProtKB-KW"/>
</dbReference>
<dbReference type="PANTHER" id="PTHR46468:SF1">
    <property type="entry name" value="SENTRIN-SPECIFIC PROTEASE 8"/>
    <property type="match status" value="1"/>
</dbReference>
<dbReference type="SUPFAM" id="SSF54001">
    <property type="entry name" value="Cysteine proteinases"/>
    <property type="match status" value="1"/>
</dbReference>
<dbReference type="InterPro" id="IPR003653">
    <property type="entry name" value="Peptidase_C48_C"/>
</dbReference>
<dbReference type="InterPro" id="IPR038765">
    <property type="entry name" value="Papain-like_cys_pep_sf"/>
</dbReference>
<keyword evidence="2" id="KW-0645">Protease</keyword>
<dbReference type="PROSITE" id="PS50600">
    <property type="entry name" value="ULP_PROTEASE"/>
    <property type="match status" value="1"/>
</dbReference>
<evidence type="ECO:0000313" key="6">
    <source>
        <dbReference type="EMBL" id="MBA4627657.1"/>
    </source>
</evidence>
<dbReference type="GO" id="GO:0000338">
    <property type="term" value="P:protein deneddylation"/>
    <property type="evidence" value="ECO:0007669"/>
    <property type="project" value="TreeGrafter"/>
</dbReference>
<name>A0A7C8YVL5_OPUST</name>
<keyword evidence="4" id="KW-0788">Thiol protease</keyword>
<sequence length="158" mass="18021">MLRNKTRVAGVIWAAMLKLQHLPIRYVFMPLLDEHSSHWLLVCADCALRRFLVYDSLANVKDKSREALIAHAILSIALTLLRSPFCGDALTWEVVRADCPQQQNGYDCGVFVMAFMDLISIRATGWQFTQANVRQFRDKCLLSLVRGRITHFPRTVTG</sequence>
<reference evidence="6" key="1">
    <citation type="journal article" date="2013" name="J. Plant Res.">
        <title>Effect of fungi and light on seed germination of three Opuntia species from semiarid lands of central Mexico.</title>
        <authorList>
            <person name="Delgado-Sanchez P."/>
            <person name="Jimenez-Bremont J.F."/>
            <person name="Guerrero-Gonzalez Mde L."/>
            <person name="Flores J."/>
        </authorList>
    </citation>
    <scope>NUCLEOTIDE SEQUENCE</scope>
    <source>
        <tissue evidence="6">Cladode</tissue>
    </source>
</reference>
<evidence type="ECO:0000256" key="1">
    <source>
        <dbReference type="ARBA" id="ARBA00005234"/>
    </source>
</evidence>
<dbReference type="Pfam" id="PF02902">
    <property type="entry name" value="Peptidase_C48"/>
    <property type="match status" value="1"/>
</dbReference>
<organism evidence="6">
    <name type="scientific">Opuntia streptacantha</name>
    <name type="common">Prickly pear cactus</name>
    <name type="synonym">Opuntia cardona</name>
    <dbReference type="NCBI Taxonomy" id="393608"/>
    <lineage>
        <taxon>Eukaryota</taxon>
        <taxon>Viridiplantae</taxon>
        <taxon>Streptophyta</taxon>
        <taxon>Embryophyta</taxon>
        <taxon>Tracheophyta</taxon>
        <taxon>Spermatophyta</taxon>
        <taxon>Magnoliopsida</taxon>
        <taxon>eudicotyledons</taxon>
        <taxon>Gunneridae</taxon>
        <taxon>Pentapetalae</taxon>
        <taxon>Caryophyllales</taxon>
        <taxon>Cactineae</taxon>
        <taxon>Cactaceae</taxon>
        <taxon>Opuntioideae</taxon>
        <taxon>Opuntia</taxon>
    </lineage>
</organism>
<reference evidence="6" key="2">
    <citation type="submission" date="2020-07" db="EMBL/GenBank/DDBJ databases">
        <authorList>
            <person name="Vera ALvarez R."/>
            <person name="Arias-Moreno D.M."/>
            <person name="Jimenez-Jacinto V."/>
            <person name="Jimenez-Bremont J.F."/>
            <person name="Swaminathan K."/>
            <person name="Moose S.P."/>
            <person name="Guerrero-Gonzalez M.L."/>
            <person name="Marino-Ramirez L."/>
            <person name="Landsman D."/>
            <person name="Rodriguez-Kessler M."/>
            <person name="Delgado-Sanchez P."/>
        </authorList>
    </citation>
    <scope>NUCLEOTIDE SEQUENCE</scope>
    <source>
        <tissue evidence="6">Cladode</tissue>
    </source>
</reference>
<dbReference type="GO" id="GO:0019784">
    <property type="term" value="F:deNEDDylase activity"/>
    <property type="evidence" value="ECO:0007669"/>
    <property type="project" value="InterPro"/>
</dbReference>